<name>A0AAN8ZI98_9MAGN</name>
<keyword evidence="8" id="KW-1185">Reference proteome</keyword>
<dbReference type="EMBL" id="JBAMMX010000006">
    <property type="protein sequence ID" value="KAK6938747.1"/>
    <property type="molecule type" value="Genomic_DNA"/>
</dbReference>
<dbReference type="GO" id="GO:0005524">
    <property type="term" value="F:ATP binding"/>
    <property type="evidence" value="ECO:0007669"/>
    <property type="project" value="UniProtKB-UniRule"/>
</dbReference>
<keyword evidence="1 3" id="KW-0547">Nucleotide-binding</keyword>
<dbReference type="Gene3D" id="3.30.200.20">
    <property type="entry name" value="Phosphorylase Kinase, domain 1"/>
    <property type="match status" value="1"/>
</dbReference>
<feature type="domain" description="Protein kinase" evidence="6">
    <location>
        <begin position="327"/>
        <end position="543"/>
    </location>
</feature>
<protein>
    <submittedName>
        <fullName evidence="7">Serine-threonine/tyrosine-protein kinase, catalytic domain</fullName>
    </submittedName>
</protein>
<keyword evidence="2 3" id="KW-0067">ATP-binding</keyword>
<dbReference type="SUPFAM" id="SSF56112">
    <property type="entry name" value="Protein kinase-like (PK-like)"/>
    <property type="match status" value="1"/>
</dbReference>
<evidence type="ECO:0000256" key="4">
    <source>
        <dbReference type="SAM" id="MobiDB-lite"/>
    </source>
</evidence>
<accession>A0AAN8ZI98</accession>
<evidence type="ECO:0000256" key="5">
    <source>
        <dbReference type="SAM" id="SignalP"/>
    </source>
</evidence>
<feature type="chain" id="PRO_5042903548" evidence="5">
    <location>
        <begin position="26"/>
        <end position="543"/>
    </location>
</feature>
<evidence type="ECO:0000256" key="3">
    <source>
        <dbReference type="PROSITE-ProRule" id="PRU10141"/>
    </source>
</evidence>
<proteinExistence type="predicted"/>
<evidence type="ECO:0000256" key="1">
    <source>
        <dbReference type="ARBA" id="ARBA00022741"/>
    </source>
</evidence>
<keyword evidence="7" id="KW-0418">Kinase</keyword>
<dbReference type="Proteomes" id="UP001370490">
    <property type="component" value="Unassembled WGS sequence"/>
</dbReference>
<evidence type="ECO:0000256" key="2">
    <source>
        <dbReference type="ARBA" id="ARBA00022840"/>
    </source>
</evidence>
<dbReference type="Pfam" id="PF07714">
    <property type="entry name" value="PK_Tyr_Ser-Thr"/>
    <property type="match status" value="1"/>
</dbReference>
<evidence type="ECO:0000259" key="6">
    <source>
        <dbReference type="PROSITE" id="PS50011"/>
    </source>
</evidence>
<feature type="region of interest" description="Disordered" evidence="4">
    <location>
        <begin position="488"/>
        <end position="511"/>
    </location>
</feature>
<dbReference type="GO" id="GO:0004672">
    <property type="term" value="F:protein kinase activity"/>
    <property type="evidence" value="ECO:0007669"/>
    <property type="project" value="InterPro"/>
</dbReference>
<dbReference type="InterPro" id="IPR011009">
    <property type="entry name" value="Kinase-like_dom_sf"/>
</dbReference>
<organism evidence="7 8">
    <name type="scientific">Dillenia turbinata</name>
    <dbReference type="NCBI Taxonomy" id="194707"/>
    <lineage>
        <taxon>Eukaryota</taxon>
        <taxon>Viridiplantae</taxon>
        <taxon>Streptophyta</taxon>
        <taxon>Embryophyta</taxon>
        <taxon>Tracheophyta</taxon>
        <taxon>Spermatophyta</taxon>
        <taxon>Magnoliopsida</taxon>
        <taxon>eudicotyledons</taxon>
        <taxon>Gunneridae</taxon>
        <taxon>Pentapetalae</taxon>
        <taxon>Dilleniales</taxon>
        <taxon>Dilleniaceae</taxon>
        <taxon>Dillenia</taxon>
    </lineage>
</organism>
<feature type="binding site" evidence="3">
    <location>
        <position position="355"/>
    </location>
    <ligand>
        <name>ATP</name>
        <dbReference type="ChEBI" id="CHEBI:30616"/>
    </ligand>
</feature>
<dbReference type="PROSITE" id="PS50011">
    <property type="entry name" value="PROTEIN_KINASE_DOM"/>
    <property type="match status" value="1"/>
</dbReference>
<dbReference type="InterPro" id="IPR001245">
    <property type="entry name" value="Ser-Thr/Tyr_kinase_cat_dom"/>
</dbReference>
<dbReference type="AlphaFoldDB" id="A0AAN8ZI98"/>
<dbReference type="InterPro" id="IPR000719">
    <property type="entry name" value="Prot_kinase_dom"/>
</dbReference>
<feature type="signal peptide" evidence="5">
    <location>
        <begin position="1"/>
        <end position="25"/>
    </location>
</feature>
<reference evidence="7 8" key="1">
    <citation type="submission" date="2023-12" db="EMBL/GenBank/DDBJ databases">
        <title>A high-quality genome assembly for Dillenia turbinata (Dilleniales).</title>
        <authorList>
            <person name="Chanderbali A."/>
        </authorList>
    </citation>
    <scope>NUCLEOTIDE SEQUENCE [LARGE SCALE GENOMIC DNA]</scope>
    <source>
        <strain evidence="7">LSX21</strain>
        <tissue evidence="7">Leaf</tissue>
    </source>
</reference>
<keyword evidence="5" id="KW-0732">Signal</keyword>
<dbReference type="PANTHER" id="PTHR46008:SF62">
    <property type="entry name" value="PROTEIN KINASE DOMAIN-CONTAINING PROTEIN"/>
    <property type="match status" value="1"/>
</dbReference>
<sequence length="543" mass="59599">MTILPQQIFTISSLILIFQTWVVLGSTYCNSVCSSKSTLYPFGFSEGCKIKLNCSETGEIKIGDFPVQSFSPNGIKVSIEPDCNRPMKAIDSLFGHNYAPTSGNGILLHNCSQILTCLIPTTAIQARFELPECSRGASDSLSCYTETDLSREFLDYKNLGKNNCGSMFSGISAQKSSNGTSLGSLEVQVVELGFWLEGQCKCSQNANCIRVVSPVTGKNGFRCQCYDGYFGDGYADGYGCQKADFSDCRLFPYFLSIRCGGLIKLGALVGGIAIGASVISSICCCIRRRRNEWNVKTQKISKRTVAASDFSIPIYAYKDIEKATNGFSDKQRLGTGGWGIVYSAKLQNGGLVAIKRMKYRGNESVKQVMNEIKLISSVNHPNLVGLLGCSIENGEQILVYEFMPNGTLSQHLHRERGDGLGWACRLDEIIDPFIEAEKDDWAMASVHKVAELAFRCLAFHRDMRPTMMEVAAELEQIGLTRWASSEESSCRSSSSCGSARPISMKVKDRSSVSVQDSWLSVRSSLSSKPFDWSYDSPTRLASA</sequence>
<feature type="non-terminal residue" evidence="7">
    <location>
        <position position="543"/>
    </location>
</feature>
<dbReference type="InterPro" id="IPR017441">
    <property type="entry name" value="Protein_kinase_ATP_BS"/>
</dbReference>
<comment type="caution">
    <text evidence="7">The sequence shown here is derived from an EMBL/GenBank/DDBJ whole genome shotgun (WGS) entry which is preliminary data.</text>
</comment>
<evidence type="ECO:0000313" key="8">
    <source>
        <dbReference type="Proteomes" id="UP001370490"/>
    </source>
</evidence>
<feature type="region of interest" description="Disordered" evidence="4">
    <location>
        <begin position="523"/>
        <end position="543"/>
    </location>
</feature>
<keyword evidence="7" id="KW-0808">Transferase</keyword>
<dbReference type="PROSITE" id="PS00107">
    <property type="entry name" value="PROTEIN_KINASE_ATP"/>
    <property type="match status" value="1"/>
</dbReference>
<feature type="compositionally biased region" description="Low complexity" evidence="4">
    <location>
        <begin position="488"/>
        <end position="500"/>
    </location>
</feature>
<dbReference type="PANTHER" id="PTHR46008">
    <property type="entry name" value="LEAF RUST 10 DISEASE-RESISTANCE LOCUS RECEPTOR-LIKE PROTEIN KINASE-LIKE 1.4"/>
    <property type="match status" value="1"/>
</dbReference>
<gene>
    <name evidence="7" type="ORF">RJ641_032255</name>
</gene>
<evidence type="ECO:0000313" key="7">
    <source>
        <dbReference type="EMBL" id="KAK6938747.1"/>
    </source>
</evidence>